<dbReference type="NCBIfam" id="NF047436">
    <property type="entry name" value="LA_2272_repeat"/>
    <property type="match status" value="1"/>
</dbReference>
<feature type="signal peptide" evidence="1">
    <location>
        <begin position="1"/>
        <end position="20"/>
    </location>
</feature>
<reference evidence="2 3" key="1">
    <citation type="submission" date="2021-05" db="EMBL/GenBank/DDBJ databases">
        <title>A Polyphasic approach of four new species of the genus Ohtaekwangia: Ohtaekwangia histidinii sp. nov., Ohtaekwangia cretensis sp. nov., Ohtaekwangia indiensis sp. nov., Ohtaekwangia reichenbachii sp. nov. from diverse environment.</title>
        <authorList>
            <person name="Octaviana S."/>
        </authorList>
    </citation>
    <scope>NUCLEOTIDE SEQUENCE [LARGE SCALE GENOMIC DNA]</scope>
    <source>
        <strain evidence="2 3">PWU4</strain>
    </source>
</reference>
<dbReference type="AlphaFoldDB" id="A0AAP2DKP1"/>
<dbReference type="RefSeq" id="WP_254164018.1">
    <property type="nucleotide sequence ID" value="NZ_JAHESF010000013.1"/>
</dbReference>
<keyword evidence="3" id="KW-1185">Reference proteome</keyword>
<dbReference type="Proteomes" id="UP001319200">
    <property type="component" value="Unassembled WGS sequence"/>
</dbReference>
<evidence type="ECO:0000313" key="2">
    <source>
        <dbReference type="EMBL" id="MBT1698146.1"/>
    </source>
</evidence>
<name>A0AAP2DKP1_9BACT</name>
<keyword evidence="1" id="KW-0732">Signal</keyword>
<evidence type="ECO:0008006" key="4">
    <source>
        <dbReference type="Google" id="ProtNLM"/>
    </source>
</evidence>
<evidence type="ECO:0000313" key="3">
    <source>
        <dbReference type="Proteomes" id="UP001319200"/>
    </source>
</evidence>
<dbReference type="InterPro" id="IPR058093">
    <property type="entry name" value="LA_2272-like"/>
</dbReference>
<organism evidence="2 3">
    <name type="scientific">Chryseosolibacter histidini</name>
    <dbReference type="NCBI Taxonomy" id="2782349"/>
    <lineage>
        <taxon>Bacteria</taxon>
        <taxon>Pseudomonadati</taxon>
        <taxon>Bacteroidota</taxon>
        <taxon>Cytophagia</taxon>
        <taxon>Cytophagales</taxon>
        <taxon>Chryseotaleaceae</taxon>
        <taxon>Chryseosolibacter</taxon>
    </lineage>
</organism>
<protein>
    <recommendedName>
        <fullName evidence="4">DUF5723 domain-containing protein</fullName>
    </recommendedName>
</protein>
<gene>
    <name evidence="2" type="ORF">KK083_14735</name>
</gene>
<comment type="caution">
    <text evidence="2">The sequence shown here is derived from an EMBL/GenBank/DDBJ whole genome shotgun (WGS) entry which is preliminary data.</text>
</comment>
<evidence type="ECO:0000256" key="1">
    <source>
        <dbReference type="SAM" id="SignalP"/>
    </source>
</evidence>
<accession>A0AAP2DKP1</accession>
<dbReference type="EMBL" id="JAHESF010000013">
    <property type="protein sequence ID" value="MBT1698146.1"/>
    <property type="molecule type" value="Genomic_DNA"/>
</dbReference>
<sequence length="473" mass="52447">MPLKTYLNSLVCLTMVPLMAFGQEEEAKKKIRLYERTFQLSLFPGISTNGISSGSYINKYSLNLFGGLSASNRTFEAGLITNSHFRSSSGIQLAGFANIIGANAFVNLTLWEERALIHDNYEVNHMGFQVAGFLNYVLNHTRGAQISAGLNHTGNNFTGLQIAGIGNSTGGFSLGVHLAGFYNAAKGSVAGLQVAGFFNYTDSYLSGTQIALINKARSMQGKNSTPPTKARSLQIGLFNFSKEMHGTQIGLINFGGEARGTQIGLINFYQKLKSKEFADAGTPIGLLNLGSTGSVFKVHFNELFPANLEYTTGNCQNCTWTVAGPIGMPYLEDNKKLNQNALILGYDPNEKHWGFGWGFQKILLNKASIRPFDKRNELRVMTYGIRFLHLNREWMEVDKRFNLVSRLHFEWGRKGSKILRSVYRYGGVAVNYFLYDPAIGESAFEIRSKTFEAGKLRQYHALLWPGYSVGVML</sequence>
<proteinExistence type="predicted"/>
<feature type="chain" id="PRO_5042968270" description="DUF5723 domain-containing protein" evidence="1">
    <location>
        <begin position="21"/>
        <end position="473"/>
    </location>
</feature>